<accession>A0A0G8EZS6</accession>
<comment type="caution">
    <text evidence="1">The sequence shown here is derived from an EMBL/GenBank/DDBJ whole genome shotgun (WGS) entry which is preliminary data.</text>
</comment>
<dbReference type="AlphaFoldDB" id="A0A0G8EZS6"/>
<reference evidence="1 2" key="1">
    <citation type="submission" date="2015-04" db="EMBL/GenBank/DDBJ databases">
        <title>Draft Genome Sequences of Eight Spore-Forming Food Isolates of Bacillus cereus Genome sequencing.</title>
        <authorList>
            <person name="Krawcyk A.O."/>
            <person name="de Jong A."/>
            <person name="Eijlander R.T."/>
            <person name="Berendsen E.M."/>
            <person name="Holsappel S."/>
            <person name="Wells-Bennik M."/>
            <person name="Kuipers O.P."/>
        </authorList>
    </citation>
    <scope>NUCLEOTIDE SEQUENCE [LARGE SCALE GENOMIC DNA]</scope>
    <source>
        <strain evidence="1 2">B4077</strain>
    </source>
</reference>
<gene>
    <name evidence="1" type="ORF">B4077_1566</name>
</gene>
<evidence type="ECO:0000313" key="2">
    <source>
        <dbReference type="Proteomes" id="UP000035214"/>
    </source>
</evidence>
<dbReference type="EMBL" id="LCYI01000020">
    <property type="protein sequence ID" value="KLA29823.1"/>
    <property type="molecule type" value="Genomic_DNA"/>
</dbReference>
<dbReference type="Proteomes" id="UP000035214">
    <property type="component" value="Unassembled WGS sequence"/>
</dbReference>
<protein>
    <submittedName>
        <fullName evidence="1">Uncharacterized protein</fullName>
    </submittedName>
</protein>
<sequence>MAAFICNVVNGEYYFYKSLNNKRELSCRKSLQGENIFDEKWVDLMYYIVVSKG</sequence>
<dbReference type="PATRIC" id="fig|1396.428.peg.3984"/>
<organism evidence="1 2">
    <name type="scientific">Bacillus cereus</name>
    <dbReference type="NCBI Taxonomy" id="1396"/>
    <lineage>
        <taxon>Bacteria</taxon>
        <taxon>Bacillati</taxon>
        <taxon>Bacillota</taxon>
        <taxon>Bacilli</taxon>
        <taxon>Bacillales</taxon>
        <taxon>Bacillaceae</taxon>
        <taxon>Bacillus</taxon>
        <taxon>Bacillus cereus group</taxon>
    </lineage>
</organism>
<evidence type="ECO:0000313" key="1">
    <source>
        <dbReference type="EMBL" id="KLA29823.1"/>
    </source>
</evidence>
<proteinExistence type="predicted"/>
<name>A0A0G8EZS6_BACCE</name>